<feature type="compositionally biased region" description="Polar residues" evidence="1">
    <location>
        <begin position="513"/>
        <end position="524"/>
    </location>
</feature>
<feature type="compositionally biased region" description="Basic and acidic residues" evidence="1">
    <location>
        <begin position="1169"/>
        <end position="1190"/>
    </location>
</feature>
<sequence>MYSVQDLLISHGYKLPGKAPSPCEGHQADWRREIAGNRSGHGTANGYETDTGAYVCGGQPLAKGYSSDNECRERNQRRKAGSGYQGDTQSLGDSLATDSGFYDDPRSLSSQRDGRDVSYWRRRGQDFSILLDFSDRRDPRGSSFSKAGMPPDGLGHERQRWDDGARLRDEEQRMVIEDRKCQSLGTEDWQPAVDLGRQLSDGEGERWAREQQRMMAPGGDTHPGTRGKSQSLPRVLSPERAQYPEMPVWGPISFTGLRVIGSQSQGPSRKFHIELSSRDAPKSLLPIPRLSRPLKPPSYEAHQQTRGSLEMLAGDVGVQPRDKALHSQRVSGGSRPDYFAQEPTGSNAGPPVYIPPPSYKRPLLQRGNQKMSGEILSNSMWKGEPFQQGGKWSSRQAGNSWLDYQRDRSAQVRKKICPGYTEQHVGCVQYIPFDDPRVRHISGGLCGNSLTYPDNIRSISEELPRATVFEQSSHNSAFLPPKGHYINMDTDKRSYSEQDNENRRLSGVHKASDNSTASDQSCNKYQKDRSYTAFQNISSQQNANLNQGFCETVTQVKKIEPCPELEKSSKRKFTETIFCLVSVPIHSQSNGELSDQNNNKRVPDPVGGSTENNRSHVQNQSLLSTSSSELERRSLTGGALSLKGRKRPSYRRPILQLNKCRELQYPGSWPGDQYRDQETQTSSPEVSKGPPQVPPNQQAQDQGNAAPDTTTDSSVSTDCSNRYSYPMKGQKSLNPSSNSAFSRTANFSNQLIKNKTQQPQFSGSQEEEDYLPAQKSDKPAAGNGQEVFGQFLLKPVSRRPGDAIEELESFNKELQEQFGQTPSVDQCIENLDEAYRNILELSKTSTNAESPLLKVLDDNKGTGLSDEFPNTNKTAFRSWTSATDPEYREVRSAFSRPAGKAVSFSRLQREEAPVVSETGLPDQNATTHILQNVQGDRKASKPDITVPSESLLKDVGLTVYTEAPGAPRQLMQDASTLTSPPDYEDVCQALQMSREKPVPKEKKENKFRSLSTGPLTTLKSAGYCSAGSTLESSFSKAVRGRKSKKGNSLPKFSGEKSVNVIMVKRQFDRFYNRGGTRCIVDDVPDDDINEVTAPDNTSEHFDWRKQLSLAEKHLETLLLKEKVNSVPAEDLSKLYEVKCAEGIPENESIEERAARILGIDVPAESLGVVDRRDGKQAEEPKKENDSEHLGSKSPECANGKQMHVSDQCEEVSEASISDMRQEGETADEMETSKDSNLSKDNGNCVRKKPGAPEGPENKPVLSVRINADDGCKGPGTSRMIEALQGRLGASSCKVAADRLARMKEVDSVSRMRRLSFRSLDLGEEPEDEARAGASMLEQSQPAQPQPQSRNTTPATKRALTLPPGFSVSSKRTELQDGDPQPPSGQSVNLCADVFVSATRLC</sequence>
<feature type="region of interest" description="Disordered" evidence="1">
    <location>
        <begin position="1167"/>
        <end position="1276"/>
    </location>
</feature>
<dbReference type="GeneTree" id="ENSGT00940000166891"/>
<feature type="compositionally biased region" description="Low complexity" evidence="1">
    <location>
        <begin position="708"/>
        <end position="720"/>
    </location>
</feature>
<dbReference type="Proteomes" id="UP000261540">
    <property type="component" value="Unplaced"/>
</dbReference>
<feature type="region of interest" description="Disordered" evidence="1">
    <location>
        <begin position="755"/>
        <end position="783"/>
    </location>
</feature>
<proteinExistence type="predicted"/>
<feature type="region of interest" description="Disordered" evidence="1">
    <location>
        <begin position="665"/>
        <end position="742"/>
    </location>
</feature>
<name>A0A3B3S9V1_9TELE</name>
<dbReference type="GO" id="GO:1903589">
    <property type="term" value="P:positive regulation of blood vessel endothelial cell proliferation involved in sprouting angiogenesis"/>
    <property type="evidence" value="ECO:0007669"/>
    <property type="project" value="TreeGrafter"/>
</dbReference>
<feature type="compositionally biased region" description="Basic and acidic residues" evidence="1">
    <location>
        <begin position="154"/>
        <end position="166"/>
    </location>
</feature>
<dbReference type="PANTHER" id="PTHR34757:SF1">
    <property type="entry name" value="JUNCTIONAL CADHERIN 5-ASSOCIATED PROTEIN"/>
    <property type="match status" value="1"/>
</dbReference>
<dbReference type="GO" id="GO:0032587">
    <property type="term" value="C:ruffle membrane"/>
    <property type="evidence" value="ECO:0007669"/>
    <property type="project" value="TreeGrafter"/>
</dbReference>
<reference evidence="2" key="1">
    <citation type="submission" date="2025-08" db="UniProtKB">
        <authorList>
            <consortium name="Ensembl"/>
        </authorList>
    </citation>
    <scope>IDENTIFICATION</scope>
</reference>
<dbReference type="GO" id="GO:0005912">
    <property type="term" value="C:adherens junction"/>
    <property type="evidence" value="ECO:0007669"/>
    <property type="project" value="TreeGrafter"/>
</dbReference>
<accession>A0A3B3S9V1</accession>
<feature type="compositionally biased region" description="Basic and acidic residues" evidence="1">
    <location>
        <begin position="489"/>
        <end position="504"/>
    </location>
</feature>
<dbReference type="Pfam" id="PF15351">
    <property type="entry name" value="JCAD"/>
    <property type="match status" value="3"/>
</dbReference>
<evidence type="ECO:0000313" key="2">
    <source>
        <dbReference type="Ensembl" id="ENSPKIP00000027233.1"/>
    </source>
</evidence>
<feature type="region of interest" description="Disordered" evidence="1">
    <location>
        <begin position="65"/>
        <end position="115"/>
    </location>
</feature>
<dbReference type="STRING" id="1676925.ENSPKIP00000027233"/>
<feature type="compositionally biased region" description="Polar residues" evidence="1">
    <location>
        <begin position="588"/>
        <end position="600"/>
    </location>
</feature>
<evidence type="ECO:0000256" key="1">
    <source>
        <dbReference type="SAM" id="MobiDB-lite"/>
    </source>
</evidence>
<feature type="compositionally biased region" description="Polar residues" evidence="1">
    <location>
        <begin position="755"/>
        <end position="764"/>
    </location>
</feature>
<protein>
    <submittedName>
        <fullName evidence="2">Junctional cadherin 5 associated a</fullName>
    </submittedName>
</protein>
<feature type="region of interest" description="Disordered" evidence="1">
    <location>
        <begin position="134"/>
        <end position="166"/>
    </location>
</feature>
<dbReference type="PANTHER" id="PTHR34757">
    <property type="entry name" value="JUNCTIONAL PROTEIN ASSOCIATED WITH CORONARY ARTERY DISEASE"/>
    <property type="match status" value="1"/>
</dbReference>
<dbReference type="Ensembl" id="ENSPKIT00000007999.1">
    <property type="protein sequence ID" value="ENSPKIP00000027233.1"/>
    <property type="gene ID" value="ENSPKIG00000009364.1"/>
</dbReference>
<feature type="region of interest" description="Disordered" evidence="1">
    <location>
        <begin position="588"/>
        <end position="647"/>
    </location>
</feature>
<evidence type="ECO:0000313" key="3">
    <source>
        <dbReference type="Proteomes" id="UP000261540"/>
    </source>
</evidence>
<feature type="region of interest" description="Disordered" evidence="1">
    <location>
        <begin position="479"/>
        <end position="524"/>
    </location>
</feature>
<feature type="region of interest" description="Disordered" evidence="1">
    <location>
        <begin position="1317"/>
        <end position="1387"/>
    </location>
</feature>
<feature type="compositionally biased region" description="Polar residues" evidence="1">
    <location>
        <begin position="731"/>
        <end position="742"/>
    </location>
</feature>
<dbReference type="InterPro" id="IPR028221">
    <property type="entry name" value="JCAD"/>
</dbReference>
<feature type="compositionally biased region" description="Polar residues" evidence="1">
    <location>
        <begin position="609"/>
        <end position="620"/>
    </location>
</feature>
<feature type="compositionally biased region" description="Basic and acidic residues" evidence="1">
    <location>
        <begin position="203"/>
        <end position="212"/>
    </location>
</feature>
<feature type="region of interest" description="Disordered" evidence="1">
    <location>
        <begin position="197"/>
        <end position="234"/>
    </location>
</feature>
<organism evidence="2 3">
    <name type="scientific">Paramormyrops kingsleyae</name>
    <dbReference type="NCBI Taxonomy" id="1676925"/>
    <lineage>
        <taxon>Eukaryota</taxon>
        <taxon>Metazoa</taxon>
        <taxon>Chordata</taxon>
        <taxon>Craniata</taxon>
        <taxon>Vertebrata</taxon>
        <taxon>Euteleostomi</taxon>
        <taxon>Actinopterygii</taxon>
        <taxon>Neopterygii</taxon>
        <taxon>Teleostei</taxon>
        <taxon>Osteoglossocephala</taxon>
        <taxon>Osteoglossomorpha</taxon>
        <taxon>Osteoglossiformes</taxon>
        <taxon>Mormyridae</taxon>
        <taxon>Paramormyrops</taxon>
    </lineage>
</organism>
<keyword evidence="3" id="KW-1185">Reference proteome</keyword>
<reference evidence="2" key="2">
    <citation type="submission" date="2025-09" db="UniProtKB">
        <authorList>
            <consortium name="Ensembl"/>
        </authorList>
    </citation>
    <scope>IDENTIFICATION</scope>
</reference>
<feature type="compositionally biased region" description="Low complexity" evidence="1">
    <location>
        <begin position="1338"/>
        <end position="1348"/>
    </location>
</feature>